<dbReference type="VEuPathDB" id="VectorBase:HLOH_042860"/>
<dbReference type="EMBL" id="JABSTR010000005">
    <property type="protein sequence ID" value="KAH9369416.1"/>
    <property type="molecule type" value="Genomic_DNA"/>
</dbReference>
<dbReference type="OMA" id="RYGYPKA"/>
<evidence type="ECO:0000259" key="9">
    <source>
        <dbReference type="Pfam" id="PF01431"/>
    </source>
</evidence>
<evidence type="ECO:0000256" key="5">
    <source>
        <dbReference type="ARBA" id="ARBA00022801"/>
    </source>
</evidence>
<feature type="signal peptide" evidence="8">
    <location>
        <begin position="1"/>
        <end position="18"/>
    </location>
</feature>
<dbReference type="PROSITE" id="PS51885">
    <property type="entry name" value="NEPRILYSIN"/>
    <property type="match status" value="1"/>
</dbReference>
<keyword evidence="4" id="KW-0479">Metal-binding</keyword>
<dbReference type="InterPro" id="IPR042089">
    <property type="entry name" value="Peptidase_M13_dom_2"/>
</dbReference>
<feature type="domain" description="Peptidase M13 C-terminal" evidence="9">
    <location>
        <begin position="487"/>
        <end position="681"/>
    </location>
</feature>
<keyword evidence="3" id="KW-0645">Protease</keyword>
<keyword evidence="7" id="KW-0482">Metalloprotease</keyword>
<dbReference type="AlphaFoldDB" id="A0A9J6G4H3"/>
<proteinExistence type="inferred from homology"/>
<evidence type="ECO:0000256" key="3">
    <source>
        <dbReference type="ARBA" id="ARBA00022670"/>
    </source>
</evidence>
<feature type="chain" id="PRO_5039921577" evidence="8">
    <location>
        <begin position="19"/>
        <end position="683"/>
    </location>
</feature>
<evidence type="ECO:0000256" key="2">
    <source>
        <dbReference type="ARBA" id="ARBA00007357"/>
    </source>
</evidence>
<dbReference type="Pfam" id="PF01431">
    <property type="entry name" value="Peptidase_M13"/>
    <property type="match status" value="1"/>
</dbReference>
<comment type="cofactor">
    <cofactor evidence="1">
        <name>Zn(2+)</name>
        <dbReference type="ChEBI" id="CHEBI:29105"/>
    </cofactor>
</comment>
<evidence type="ECO:0000259" key="10">
    <source>
        <dbReference type="Pfam" id="PF05649"/>
    </source>
</evidence>
<evidence type="ECO:0000256" key="8">
    <source>
        <dbReference type="SAM" id="SignalP"/>
    </source>
</evidence>
<dbReference type="GO" id="GO:0046872">
    <property type="term" value="F:metal ion binding"/>
    <property type="evidence" value="ECO:0007669"/>
    <property type="project" value="UniProtKB-KW"/>
</dbReference>
<evidence type="ECO:0000256" key="7">
    <source>
        <dbReference type="ARBA" id="ARBA00023049"/>
    </source>
</evidence>
<organism evidence="11 12">
    <name type="scientific">Haemaphysalis longicornis</name>
    <name type="common">Bush tick</name>
    <dbReference type="NCBI Taxonomy" id="44386"/>
    <lineage>
        <taxon>Eukaryota</taxon>
        <taxon>Metazoa</taxon>
        <taxon>Ecdysozoa</taxon>
        <taxon>Arthropoda</taxon>
        <taxon>Chelicerata</taxon>
        <taxon>Arachnida</taxon>
        <taxon>Acari</taxon>
        <taxon>Parasitiformes</taxon>
        <taxon>Ixodida</taxon>
        <taxon>Ixodoidea</taxon>
        <taxon>Ixodidae</taxon>
        <taxon>Haemaphysalinae</taxon>
        <taxon>Haemaphysalis</taxon>
    </lineage>
</organism>
<evidence type="ECO:0000313" key="11">
    <source>
        <dbReference type="EMBL" id="KAH9369416.1"/>
    </source>
</evidence>
<dbReference type="PANTHER" id="PTHR11733">
    <property type="entry name" value="ZINC METALLOPROTEASE FAMILY M13 NEPRILYSIN-RELATED"/>
    <property type="match status" value="1"/>
</dbReference>
<dbReference type="SUPFAM" id="SSF55486">
    <property type="entry name" value="Metalloproteases ('zincins'), catalytic domain"/>
    <property type="match status" value="1"/>
</dbReference>
<feature type="domain" description="Peptidase M13 N-terminal" evidence="10">
    <location>
        <begin position="61"/>
        <end position="433"/>
    </location>
</feature>
<sequence>MAVIVVGVALFLFVAIYTRNSQLQAARAEKLNTEKCCLCNTSACLEYSQQLQHSLNTRADPCYNFYRYVCGSLRDRYPHDRVSSLSLAVGRFKTRVLRGWIDGGGDGRSRDGGRSLRAAALLRSCFSGHSLRDGPGSPVSELRDLMSERGLIWPDVPPPNTPVDILGVLVDWSLNWNVDVLFSLRVALVDQSLRKFAFHVSHSSALQRWIRKRADFKSRDQYASFVAKHAEEFGASNTVNHSVADVMEAEPEIEKLFAYPTNDAAFVGETRAKDQTFSTAHWGSAIRRTLGPSAYNVSEDDIVPISSQSLLQAVAILLSRNAKQVKYYSVIGWSVARELGLFVSASLRVLHGVTGTELLLWCFDRMDTLTSAALVEPFYTSTPLRKASVWARELFRELRESVSQALTENSWMDNRTKEIASSKMAAVSLAIGYSNGLTPRVLHAVQPPRPDGNKTLFGAWKEATTAYQVLSLEAKASLRPYDPLSSNAFYRGEAAEVLLQPALLEMPAFADALPQSLRYAGLGSALVHQMLHALDDVFPLLEERPRSAALLNHPSFQEYNRRVECLRRFHNEMAVLLGESRSRYNFSDWFCDFAGVAHLHNVVFGPRAKPQHRGERLAGLEDLSAEQLFFVGLCHPLCTSLDSGQHLAESRCNVPLMHMPQFARAFRCPARSPMAPNTRCSFW</sequence>
<dbReference type="PANTHER" id="PTHR11733:SF241">
    <property type="entry name" value="GH26575P-RELATED"/>
    <property type="match status" value="1"/>
</dbReference>
<dbReference type="InterPro" id="IPR000718">
    <property type="entry name" value="Peptidase_M13"/>
</dbReference>
<dbReference type="InterPro" id="IPR018497">
    <property type="entry name" value="Peptidase_M13_C"/>
</dbReference>
<dbReference type="GO" id="GO:0004222">
    <property type="term" value="F:metalloendopeptidase activity"/>
    <property type="evidence" value="ECO:0007669"/>
    <property type="project" value="InterPro"/>
</dbReference>
<dbReference type="OrthoDB" id="6503362at2759"/>
<dbReference type="Gene3D" id="3.40.390.10">
    <property type="entry name" value="Collagenase (Catalytic Domain)"/>
    <property type="match status" value="1"/>
</dbReference>
<evidence type="ECO:0000256" key="6">
    <source>
        <dbReference type="ARBA" id="ARBA00022833"/>
    </source>
</evidence>
<evidence type="ECO:0000313" key="12">
    <source>
        <dbReference type="Proteomes" id="UP000821853"/>
    </source>
</evidence>
<evidence type="ECO:0000256" key="4">
    <source>
        <dbReference type="ARBA" id="ARBA00022723"/>
    </source>
</evidence>
<keyword evidence="12" id="KW-1185">Reference proteome</keyword>
<reference evidence="11 12" key="1">
    <citation type="journal article" date="2020" name="Cell">
        <title>Large-Scale Comparative Analyses of Tick Genomes Elucidate Their Genetic Diversity and Vector Capacities.</title>
        <authorList>
            <consortium name="Tick Genome and Microbiome Consortium (TIGMIC)"/>
            <person name="Jia N."/>
            <person name="Wang J."/>
            <person name="Shi W."/>
            <person name="Du L."/>
            <person name="Sun Y."/>
            <person name="Zhan W."/>
            <person name="Jiang J.F."/>
            <person name="Wang Q."/>
            <person name="Zhang B."/>
            <person name="Ji P."/>
            <person name="Bell-Sakyi L."/>
            <person name="Cui X.M."/>
            <person name="Yuan T.T."/>
            <person name="Jiang B.G."/>
            <person name="Yang W.F."/>
            <person name="Lam T.T."/>
            <person name="Chang Q.C."/>
            <person name="Ding S.J."/>
            <person name="Wang X.J."/>
            <person name="Zhu J.G."/>
            <person name="Ruan X.D."/>
            <person name="Zhao L."/>
            <person name="Wei J.T."/>
            <person name="Ye R.Z."/>
            <person name="Que T.C."/>
            <person name="Du C.H."/>
            <person name="Zhou Y.H."/>
            <person name="Cheng J.X."/>
            <person name="Dai P.F."/>
            <person name="Guo W.B."/>
            <person name="Han X.H."/>
            <person name="Huang E.J."/>
            <person name="Li L.F."/>
            <person name="Wei W."/>
            <person name="Gao Y.C."/>
            <person name="Liu J.Z."/>
            <person name="Shao H.Z."/>
            <person name="Wang X."/>
            <person name="Wang C.C."/>
            <person name="Yang T.C."/>
            <person name="Huo Q.B."/>
            <person name="Li W."/>
            <person name="Chen H.Y."/>
            <person name="Chen S.E."/>
            <person name="Zhou L.G."/>
            <person name="Ni X.B."/>
            <person name="Tian J.H."/>
            <person name="Sheng Y."/>
            <person name="Liu T."/>
            <person name="Pan Y.S."/>
            <person name="Xia L.Y."/>
            <person name="Li J."/>
            <person name="Zhao F."/>
            <person name="Cao W.C."/>
        </authorList>
    </citation>
    <scope>NUCLEOTIDE SEQUENCE [LARGE SCALE GENOMIC DNA]</scope>
    <source>
        <strain evidence="11">HaeL-2018</strain>
    </source>
</reference>
<dbReference type="Pfam" id="PF05649">
    <property type="entry name" value="Peptidase_M13_N"/>
    <property type="match status" value="1"/>
</dbReference>
<protein>
    <submittedName>
        <fullName evidence="11">Uncharacterized protein</fullName>
    </submittedName>
</protein>
<comment type="caution">
    <text evidence="11">The sequence shown here is derived from an EMBL/GenBank/DDBJ whole genome shotgun (WGS) entry which is preliminary data.</text>
</comment>
<name>A0A9J6G4H3_HAELO</name>
<dbReference type="InterPro" id="IPR008753">
    <property type="entry name" value="Peptidase_M13_N"/>
</dbReference>
<evidence type="ECO:0000256" key="1">
    <source>
        <dbReference type="ARBA" id="ARBA00001947"/>
    </source>
</evidence>
<keyword evidence="5" id="KW-0378">Hydrolase</keyword>
<dbReference type="InterPro" id="IPR024079">
    <property type="entry name" value="MetalloPept_cat_dom_sf"/>
</dbReference>
<gene>
    <name evidence="11" type="ORF">HPB48_007194</name>
</gene>
<keyword evidence="6" id="KW-0862">Zinc</keyword>
<keyword evidence="8" id="KW-0732">Signal</keyword>
<accession>A0A9J6G4H3</accession>
<comment type="similarity">
    <text evidence="2">Belongs to the peptidase M13 family.</text>
</comment>
<dbReference type="Gene3D" id="1.10.1380.10">
    <property type="entry name" value="Neutral endopeptidase , domain2"/>
    <property type="match status" value="1"/>
</dbReference>
<dbReference type="Proteomes" id="UP000821853">
    <property type="component" value="Chromosome 3"/>
</dbReference>
<dbReference type="GO" id="GO:0005886">
    <property type="term" value="C:plasma membrane"/>
    <property type="evidence" value="ECO:0007669"/>
    <property type="project" value="TreeGrafter"/>
</dbReference>
<dbReference type="GO" id="GO:0016485">
    <property type="term" value="P:protein processing"/>
    <property type="evidence" value="ECO:0007669"/>
    <property type="project" value="TreeGrafter"/>
</dbReference>